<proteinExistence type="predicted"/>
<comment type="caution">
    <text evidence="5">The sequence shown here is derived from an EMBL/GenBank/DDBJ whole genome shotgun (WGS) entry which is preliminary data.</text>
</comment>
<sequence length="263" mass="28385">MKRDSSQHLREPDGNAERRRLNLLLRSAIGRGDYPRGRLPREWELMDATGSTRAVVRDAMRELAESGVVTRDPGLGTRTGVLPSIFGLRAFHGVDGVPEQSTYPRVTDRSVIRTPPVVAARIPDCGPEVLRVEYIAVALEFPGAVSTNYFVLPRADALRDAEFGHNIYAFLANGGIHLSASELLIGAAETDPYTAGRLVMEPGAPVLTLEQIMYDEAGTAICFSTVAQRGDRVRYFAHNVTAGVSPVDDDAVQGAAEEGTPAA</sequence>
<evidence type="ECO:0000313" key="6">
    <source>
        <dbReference type="Proteomes" id="UP001300096"/>
    </source>
</evidence>
<dbReference type="Pfam" id="PF07702">
    <property type="entry name" value="UTRA"/>
    <property type="match status" value="1"/>
</dbReference>
<keyword evidence="6" id="KW-1185">Reference proteome</keyword>
<dbReference type="PANTHER" id="PTHR44846:SF1">
    <property type="entry name" value="MANNOSYL-D-GLYCERATE TRANSPORT_METABOLISM SYSTEM REPRESSOR MNGR-RELATED"/>
    <property type="match status" value="1"/>
</dbReference>
<accession>A0ABT0FB32</accession>
<dbReference type="SUPFAM" id="SSF46785">
    <property type="entry name" value="Winged helix' DNA-binding domain"/>
    <property type="match status" value="1"/>
</dbReference>
<evidence type="ECO:0000313" key="5">
    <source>
        <dbReference type="EMBL" id="MCK2034904.1"/>
    </source>
</evidence>
<dbReference type="InterPro" id="IPR028978">
    <property type="entry name" value="Chorismate_lyase_/UTRA_dom_sf"/>
</dbReference>
<name>A0ABT0FB32_9MICO</name>
<evidence type="ECO:0000259" key="4">
    <source>
        <dbReference type="SMART" id="SM00866"/>
    </source>
</evidence>
<dbReference type="SMART" id="SM00866">
    <property type="entry name" value="UTRA"/>
    <property type="match status" value="1"/>
</dbReference>
<evidence type="ECO:0000256" key="3">
    <source>
        <dbReference type="ARBA" id="ARBA00023163"/>
    </source>
</evidence>
<keyword evidence="1" id="KW-0805">Transcription regulation</keyword>
<dbReference type="InterPro" id="IPR050679">
    <property type="entry name" value="Bact_HTH_transcr_reg"/>
</dbReference>
<dbReference type="SUPFAM" id="SSF64288">
    <property type="entry name" value="Chorismate lyase-like"/>
    <property type="match status" value="1"/>
</dbReference>
<reference evidence="5 6" key="1">
    <citation type="submission" date="2021-06" db="EMBL/GenBank/DDBJ databases">
        <title>Genome-based taxonomic framework of Microbacterium strains isolated from marine environment, the description of four new species and reclassification of four preexisting species.</title>
        <authorList>
            <person name="Lee S.D."/>
            <person name="Kim S.-M."/>
            <person name="Byeon Y.-S."/>
            <person name="Yang H.L."/>
            <person name="Kim I.S."/>
        </authorList>
    </citation>
    <scope>NUCLEOTIDE SEQUENCE [LARGE SCALE GENOMIC DNA]</scope>
    <source>
        <strain evidence="5 6">SSW1-49</strain>
    </source>
</reference>
<dbReference type="InterPro" id="IPR011663">
    <property type="entry name" value="UTRA"/>
</dbReference>
<dbReference type="Gene3D" id="3.40.1410.10">
    <property type="entry name" value="Chorismate lyase-like"/>
    <property type="match status" value="1"/>
</dbReference>
<dbReference type="InterPro" id="IPR000524">
    <property type="entry name" value="Tscrpt_reg_HTH_GntR"/>
</dbReference>
<keyword evidence="3" id="KW-0804">Transcription</keyword>
<dbReference type="PANTHER" id="PTHR44846">
    <property type="entry name" value="MANNOSYL-D-GLYCERATE TRANSPORT/METABOLISM SYSTEM REPRESSOR MNGR-RELATED"/>
    <property type="match status" value="1"/>
</dbReference>
<evidence type="ECO:0000256" key="1">
    <source>
        <dbReference type="ARBA" id="ARBA00023015"/>
    </source>
</evidence>
<dbReference type="RefSeq" id="WP_247628356.1">
    <property type="nucleotide sequence ID" value="NZ_JAHWXN010000001.1"/>
</dbReference>
<gene>
    <name evidence="5" type="ORF">KZC51_02035</name>
</gene>
<organism evidence="5 6">
    <name type="scientific">Microbacterium croceum</name>
    <dbReference type="NCBI Taxonomy" id="2851645"/>
    <lineage>
        <taxon>Bacteria</taxon>
        <taxon>Bacillati</taxon>
        <taxon>Actinomycetota</taxon>
        <taxon>Actinomycetes</taxon>
        <taxon>Micrococcales</taxon>
        <taxon>Microbacteriaceae</taxon>
        <taxon>Microbacterium</taxon>
    </lineage>
</organism>
<feature type="domain" description="UbiC transcription regulator-associated" evidence="4">
    <location>
        <begin position="99"/>
        <end position="234"/>
    </location>
</feature>
<evidence type="ECO:0000256" key="2">
    <source>
        <dbReference type="ARBA" id="ARBA00023125"/>
    </source>
</evidence>
<protein>
    <submittedName>
        <fullName evidence="5">GntR family transcriptional regulator</fullName>
    </submittedName>
</protein>
<dbReference type="Proteomes" id="UP001300096">
    <property type="component" value="Unassembled WGS sequence"/>
</dbReference>
<keyword evidence="2" id="KW-0238">DNA-binding</keyword>
<dbReference type="EMBL" id="JAHWXN010000001">
    <property type="protein sequence ID" value="MCK2034904.1"/>
    <property type="molecule type" value="Genomic_DNA"/>
</dbReference>
<dbReference type="InterPro" id="IPR036388">
    <property type="entry name" value="WH-like_DNA-bd_sf"/>
</dbReference>
<dbReference type="Gene3D" id="1.10.10.10">
    <property type="entry name" value="Winged helix-like DNA-binding domain superfamily/Winged helix DNA-binding domain"/>
    <property type="match status" value="1"/>
</dbReference>
<dbReference type="InterPro" id="IPR036390">
    <property type="entry name" value="WH_DNA-bd_sf"/>
</dbReference>
<dbReference type="Pfam" id="PF00392">
    <property type="entry name" value="GntR"/>
    <property type="match status" value="1"/>
</dbReference>